<dbReference type="HAMAP" id="MF_00651">
    <property type="entry name" value="Nuclease_YqgF"/>
    <property type="match status" value="1"/>
</dbReference>
<dbReference type="InterPro" id="IPR005227">
    <property type="entry name" value="YqgF"/>
</dbReference>
<dbReference type="Proteomes" id="UP000435357">
    <property type="component" value="Unassembled WGS sequence"/>
</dbReference>
<evidence type="ECO:0000259" key="6">
    <source>
        <dbReference type="SMART" id="SM00732"/>
    </source>
</evidence>
<dbReference type="RefSeq" id="WP_151167647.1">
    <property type="nucleotide sequence ID" value="NZ_WACR01000005.1"/>
</dbReference>
<dbReference type="SMART" id="SM00732">
    <property type="entry name" value="YqgFc"/>
    <property type="match status" value="1"/>
</dbReference>
<dbReference type="InterPro" id="IPR037027">
    <property type="entry name" value="YqgF/RNaseH-like_dom_sf"/>
</dbReference>
<gene>
    <name evidence="7" type="primary">ruvX</name>
    <name evidence="7" type="ORF">F3059_07095</name>
</gene>
<name>A0A6N6M885_9FLAO</name>
<dbReference type="GO" id="GO:0000967">
    <property type="term" value="P:rRNA 5'-end processing"/>
    <property type="evidence" value="ECO:0007669"/>
    <property type="project" value="UniProtKB-UniRule"/>
</dbReference>
<dbReference type="InterPro" id="IPR012337">
    <property type="entry name" value="RNaseH-like_sf"/>
</dbReference>
<keyword evidence="3 5" id="KW-0540">Nuclease</keyword>
<organism evidence="7 8">
    <name type="scientific">Salibacter halophilus</name>
    <dbReference type="NCBI Taxonomy" id="1803916"/>
    <lineage>
        <taxon>Bacteria</taxon>
        <taxon>Pseudomonadati</taxon>
        <taxon>Bacteroidota</taxon>
        <taxon>Flavobacteriia</taxon>
        <taxon>Flavobacteriales</taxon>
        <taxon>Salibacteraceae</taxon>
        <taxon>Salibacter</taxon>
    </lineage>
</organism>
<feature type="domain" description="YqgF/RNase H-like" evidence="6">
    <location>
        <begin position="2"/>
        <end position="100"/>
    </location>
</feature>
<dbReference type="Gene3D" id="3.30.420.140">
    <property type="entry name" value="YqgF/RNase H-like domain"/>
    <property type="match status" value="1"/>
</dbReference>
<protein>
    <recommendedName>
        <fullName evidence="5">Putative pre-16S rRNA nuclease</fullName>
        <ecNumber evidence="5">3.1.-.-</ecNumber>
    </recommendedName>
</protein>
<dbReference type="PANTHER" id="PTHR33317">
    <property type="entry name" value="POLYNUCLEOTIDYL TRANSFERASE, RIBONUCLEASE H-LIKE SUPERFAMILY PROTEIN"/>
    <property type="match status" value="1"/>
</dbReference>
<evidence type="ECO:0000256" key="5">
    <source>
        <dbReference type="HAMAP-Rule" id="MF_00651"/>
    </source>
</evidence>
<dbReference type="GO" id="GO:0016788">
    <property type="term" value="F:hydrolase activity, acting on ester bonds"/>
    <property type="evidence" value="ECO:0007669"/>
    <property type="project" value="UniProtKB-UniRule"/>
</dbReference>
<keyword evidence="4 5" id="KW-0378">Hydrolase</keyword>
<dbReference type="GO" id="GO:0004518">
    <property type="term" value="F:nuclease activity"/>
    <property type="evidence" value="ECO:0007669"/>
    <property type="project" value="UniProtKB-KW"/>
</dbReference>
<accession>A0A6N6M885</accession>
<keyword evidence="8" id="KW-1185">Reference proteome</keyword>
<proteinExistence type="inferred from homology"/>
<comment type="caution">
    <text evidence="7">The sequence shown here is derived from an EMBL/GenBank/DDBJ whole genome shotgun (WGS) entry which is preliminary data.</text>
</comment>
<dbReference type="SUPFAM" id="SSF53098">
    <property type="entry name" value="Ribonuclease H-like"/>
    <property type="match status" value="1"/>
</dbReference>
<evidence type="ECO:0000256" key="3">
    <source>
        <dbReference type="ARBA" id="ARBA00022722"/>
    </source>
</evidence>
<comment type="function">
    <text evidence="5">Could be a nuclease involved in processing of the 5'-end of pre-16S rRNA.</text>
</comment>
<dbReference type="OrthoDB" id="9796140at2"/>
<dbReference type="EMBL" id="WACR01000005">
    <property type="protein sequence ID" value="KAB1064457.1"/>
    <property type="molecule type" value="Genomic_DNA"/>
</dbReference>
<dbReference type="CDD" id="cd16964">
    <property type="entry name" value="YqgF"/>
    <property type="match status" value="1"/>
</dbReference>
<evidence type="ECO:0000256" key="2">
    <source>
        <dbReference type="ARBA" id="ARBA00022517"/>
    </source>
</evidence>
<dbReference type="EC" id="3.1.-.-" evidence="5"/>
<evidence type="ECO:0000313" key="7">
    <source>
        <dbReference type="EMBL" id="KAB1064457.1"/>
    </source>
</evidence>
<keyword evidence="2 5" id="KW-0690">Ribosome biogenesis</keyword>
<sequence length="137" mass="15667">MARIMAIDYGKKRCGIAVTDTLQISANGLDTVLTENIFKFLKEYLTNEDVETLVIGEPKRMNDEPSAVEEQIKVFIRGVEKRFPKINVEREDERFTSKMAMQSMVQGGVKKKKRREKELVDKVSATLILQSYLGHTL</sequence>
<evidence type="ECO:0000256" key="4">
    <source>
        <dbReference type="ARBA" id="ARBA00022801"/>
    </source>
</evidence>
<dbReference type="InterPro" id="IPR006641">
    <property type="entry name" value="YqgF/RNaseH-like_dom"/>
</dbReference>
<evidence type="ECO:0000313" key="8">
    <source>
        <dbReference type="Proteomes" id="UP000435357"/>
    </source>
</evidence>
<dbReference type="PANTHER" id="PTHR33317:SF4">
    <property type="entry name" value="POLYNUCLEOTIDYL TRANSFERASE, RIBONUCLEASE H-LIKE SUPERFAMILY PROTEIN"/>
    <property type="match status" value="1"/>
</dbReference>
<reference evidence="7 8" key="1">
    <citation type="submission" date="2019-09" db="EMBL/GenBank/DDBJ databases">
        <title>Genomes of Cryomorphaceae.</title>
        <authorList>
            <person name="Bowman J.P."/>
        </authorList>
    </citation>
    <scope>NUCLEOTIDE SEQUENCE [LARGE SCALE GENOMIC DNA]</scope>
    <source>
        <strain evidence="7 8">KCTC 52047</strain>
    </source>
</reference>
<comment type="similarity">
    <text evidence="5">Belongs to the YqgF HJR family.</text>
</comment>
<dbReference type="Pfam" id="PF03652">
    <property type="entry name" value="RuvX"/>
    <property type="match status" value="1"/>
</dbReference>
<comment type="subcellular location">
    <subcellularLocation>
        <location evidence="5">Cytoplasm</location>
    </subcellularLocation>
</comment>
<keyword evidence="1 5" id="KW-0963">Cytoplasm</keyword>
<dbReference type="AlphaFoldDB" id="A0A6N6M885"/>
<dbReference type="GO" id="GO:0005829">
    <property type="term" value="C:cytosol"/>
    <property type="evidence" value="ECO:0007669"/>
    <property type="project" value="TreeGrafter"/>
</dbReference>
<evidence type="ECO:0000256" key="1">
    <source>
        <dbReference type="ARBA" id="ARBA00022490"/>
    </source>
</evidence>
<dbReference type="NCBIfam" id="TIGR00250">
    <property type="entry name" value="RNAse_H_YqgF"/>
    <property type="match status" value="1"/>
</dbReference>